<comment type="caution">
    <text evidence="1">The sequence shown here is derived from an EMBL/GenBank/DDBJ whole genome shotgun (WGS) entry which is preliminary data.</text>
</comment>
<dbReference type="AlphaFoldDB" id="U5C1V3"/>
<gene>
    <name evidence="1" type="ORF">P872_01910</name>
</gene>
<organism evidence="1 2">
    <name type="scientific">Rhodonellum psychrophilum GCM71 = DSM 17998</name>
    <dbReference type="NCBI Taxonomy" id="1123057"/>
    <lineage>
        <taxon>Bacteria</taxon>
        <taxon>Pseudomonadati</taxon>
        <taxon>Bacteroidota</taxon>
        <taxon>Cytophagia</taxon>
        <taxon>Cytophagales</taxon>
        <taxon>Cytophagaceae</taxon>
        <taxon>Rhodonellum</taxon>
    </lineage>
</organism>
<reference evidence="1 2" key="1">
    <citation type="journal article" date="2013" name="Genome Announc.">
        <title>Draft Genome Sequence of the Psychrophilic and Alkaliphilic Rhodonellum psychrophilum Strain GCM71T.</title>
        <authorList>
            <person name="Hauptmann A.L."/>
            <person name="Glaring M.A."/>
            <person name="Hallin P.F."/>
            <person name="Prieme A."/>
            <person name="Stougaard P."/>
        </authorList>
    </citation>
    <scope>NUCLEOTIDE SEQUENCE [LARGE SCALE GENOMIC DNA]</scope>
    <source>
        <strain evidence="1 2">GCM71</strain>
    </source>
</reference>
<accession>U5C1V3</accession>
<evidence type="ECO:0000313" key="1">
    <source>
        <dbReference type="EMBL" id="ERM83794.1"/>
    </source>
</evidence>
<keyword evidence="2" id="KW-1185">Reference proteome</keyword>
<dbReference type="Proteomes" id="UP000016843">
    <property type="component" value="Unassembled WGS sequence"/>
</dbReference>
<evidence type="ECO:0000313" key="2">
    <source>
        <dbReference type="Proteomes" id="UP000016843"/>
    </source>
</evidence>
<dbReference type="EMBL" id="AWXR01000009">
    <property type="protein sequence ID" value="ERM83794.1"/>
    <property type="molecule type" value="Genomic_DNA"/>
</dbReference>
<protein>
    <submittedName>
        <fullName evidence="1">Uncharacterized protein</fullName>
    </submittedName>
</protein>
<sequence length="65" mass="7358">MGRVERHSNLCKNPIRAHDFPPFSIYNGEGMGKNKNPLASIFQESKGFCAKETGLHWFYVTISSI</sequence>
<proteinExistence type="predicted"/>
<name>U5C1V3_9BACT</name>